<evidence type="ECO:0000259" key="2">
    <source>
        <dbReference type="Pfam" id="PF07261"/>
    </source>
</evidence>
<comment type="similarity">
    <text evidence="1">Belongs to the DnaB/DnaD family.</text>
</comment>
<protein>
    <submittedName>
        <fullName evidence="4">Uncharacterized protein</fullName>
    </submittedName>
</protein>
<reference evidence="5" key="1">
    <citation type="journal article" date="2013" name="Genome Announc.">
        <title>Whole-Genome Sequencing of Lactobacillus shenzhenensis Strain LY-73T.</title>
        <authorList>
            <person name="Lin Z."/>
            <person name="Liu Z."/>
            <person name="Yang R."/>
            <person name="Zou Y."/>
            <person name="Wan D."/>
            <person name="Chen J."/>
            <person name="Guo M."/>
            <person name="Zhao J."/>
            <person name="Fang C."/>
            <person name="Yang R."/>
            <person name="Liu F."/>
        </authorList>
    </citation>
    <scope>NUCLEOTIDE SEQUENCE [LARGE SCALE GENOMIC DNA]</scope>
    <source>
        <strain evidence="5">LY-73</strain>
    </source>
</reference>
<dbReference type="RefSeq" id="WP_022528292.1">
    <property type="nucleotide sequence ID" value="NZ_KI271582.1"/>
</dbReference>
<evidence type="ECO:0000313" key="4">
    <source>
        <dbReference type="EMBL" id="ERL66666.1"/>
    </source>
</evidence>
<dbReference type="AlphaFoldDB" id="U4TP44"/>
<dbReference type="EMBL" id="KI271582">
    <property type="protein sequence ID" value="ERL66666.1"/>
    <property type="molecule type" value="Genomic_DNA"/>
</dbReference>
<dbReference type="InterPro" id="IPR053843">
    <property type="entry name" value="DnaD_N"/>
</dbReference>
<dbReference type="Gene3D" id="1.10.10.10">
    <property type="entry name" value="Winged helix-like DNA-binding domain superfamily/Winged helix DNA-binding domain"/>
    <property type="match status" value="1"/>
</dbReference>
<dbReference type="InterPro" id="IPR036388">
    <property type="entry name" value="WH-like_DNA-bd_sf"/>
</dbReference>
<accession>U4TP44</accession>
<dbReference type="OrthoDB" id="9770238at2"/>
<dbReference type="NCBIfam" id="TIGR01446">
    <property type="entry name" value="DnaD_dom"/>
    <property type="match status" value="1"/>
</dbReference>
<keyword evidence="5" id="KW-1185">Reference proteome</keyword>
<dbReference type="HOGENOM" id="CLU_091656_0_1_9"/>
<sequence length="201" mass="23074">MKAPLISISDLVLQHYRALGISNQQLLIYLQMVSFAARGDRFPAVRDIAERTGFSEQDIYTALHEMLDKGVIDLRSQEDAQGKQIDWYDLSPLYARLQEKLAASPDGGSGTTAPPLTRQRLFDEIEVEFGRPLSPIEQETISAWLDDDHYDPALVELALREAVLNQVRSLKYMDRILLNWEQRGIRTKADAERERAERKRF</sequence>
<dbReference type="Gene3D" id="1.10.10.630">
    <property type="entry name" value="DnaD domain-like"/>
    <property type="match status" value="1"/>
</dbReference>
<evidence type="ECO:0000256" key="1">
    <source>
        <dbReference type="ARBA" id="ARBA00093462"/>
    </source>
</evidence>
<dbReference type="InterPro" id="IPR036390">
    <property type="entry name" value="WH_DNA-bd_sf"/>
</dbReference>
<feature type="domain" description="DnaD N-terminal" evidence="3">
    <location>
        <begin position="8"/>
        <end position="101"/>
    </location>
</feature>
<dbReference type="PANTHER" id="PTHR37293">
    <property type="entry name" value="PHAGE REPLICATION PROTEIN-RELATED"/>
    <property type="match status" value="1"/>
</dbReference>
<dbReference type="STRING" id="1231336.L248_0345"/>
<dbReference type="Pfam" id="PF21984">
    <property type="entry name" value="DnaD_N"/>
    <property type="match status" value="1"/>
</dbReference>
<dbReference type="InterPro" id="IPR006343">
    <property type="entry name" value="DnaB/C_C"/>
</dbReference>
<feature type="domain" description="DnaB/C C-terminal" evidence="2">
    <location>
        <begin position="122"/>
        <end position="194"/>
    </location>
</feature>
<dbReference type="InterPro" id="IPR053162">
    <property type="entry name" value="DnaD"/>
</dbReference>
<dbReference type="SUPFAM" id="SSF158499">
    <property type="entry name" value="DnaD domain-like"/>
    <property type="match status" value="1"/>
</dbReference>
<dbReference type="eggNOG" id="COG3935">
    <property type="taxonomic scope" value="Bacteria"/>
</dbReference>
<evidence type="ECO:0000313" key="5">
    <source>
        <dbReference type="Proteomes" id="UP000030647"/>
    </source>
</evidence>
<dbReference type="SUPFAM" id="SSF46785">
    <property type="entry name" value="Winged helix' DNA-binding domain"/>
    <property type="match status" value="1"/>
</dbReference>
<proteinExistence type="inferred from homology"/>
<dbReference type="PANTHER" id="PTHR37293:SF6">
    <property type="entry name" value="DNA REPLICATION PROTEIN DNAD"/>
    <property type="match status" value="1"/>
</dbReference>
<dbReference type="InterPro" id="IPR034829">
    <property type="entry name" value="DnaD-like_sf"/>
</dbReference>
<organism evidence="4 5">
    <name type="scientific">Schleiferilactobacillus shenzhenensis LY-73</name>
    <dbReference type="NCBI Taxonomy" id="1231336"/>
    <lineage>
        <taxon>Bacteria</taxon>
        <taxon>Bacillati</taxon>
        <taxon>Bacillota</taxon>
        <taxon>Bacilli</taxon>
        <taxon>Lactobacillales</taxon>
        <taxon>Lactobacillaceae</taxon>
        <taxon>Schleiferilactobacillus</taxon>
    </lineage>
</organism>
<name>U4TP44_9LACO</name>
<dbReference type="Proteomes" id="UP000030647">
    <property type="component" value="Unassembled WGS sequence"/>
</dbReference>
<gene>
    <name evidence="4" type="ORF">L248_0345</name>
</gene>
<dbReference type="Pfam" id="PF07261">
    <property type="entry name" value="DnaB_2"/>
    <property type="match status" value="1"/>
</dbReference>
<evidence type="ECO:0000259" key="3">
    <source>
        <dbReference type="Pfam" id="PF21984"/>
    </source>
</evidence>